<evidence type="ECO:0000313" key="3">
    <source>
        <dbReference type="Proteomes" id="UP000544122"/>
    </source>
</evidence>
<name>A0A7Y4GXC6_9BRAD</name>
<evidence type="ECO:0000313" key="2">
    <source>
        <dbReference type="EMBL" id="NOJ43700.1"/>
    </source>
</evidence>
<evidence type="ECO:0000256" key="1">
    <source>
        <dbReference type="SAM" id="SignalP"/>
    </source>
</evidence>
<dbReference type="RefSeq" id="WP_171582900.1">
    <property type="nucleotide sequence ID" value="NZ_JAAVLX010000011.1"/>
</dbReference>
<dbReference type="InterPro" id="IPR017853">
    <property type="entry name" value="GH"/>
</dbReference>
<dbReference type="PANTHER" id="PTHR12631">
    <property type="entry name" value="ALPHA-L-IDURONIDASE"/>
    <property type="match status" value="1"/>
</dbReference>
<organism evidence="2 3">
    <name type="scientific">Bradyrhizobium australiense</name>
    <dbReference type="NCBI Taxonomy" id="2721161"/>
    <lineage>
        <taxon>Bacteria</taxon>
        <taxon>Pseudomonadati</taxon>
        <taxon>Pseudomonadota</taxon>
        <taxon>Alphaproteobacteria</taxon>
        <taxon>Hyphomicrobiales</taxon>
        <taxon>Nitrobacteraceae</taxon>
        <taxon>Bradyrhizobium</taxon>
    </lineage>
</organism>
<dbReference type="Proteomes" id="UP000544122">
    <property type="component" value="Unassembled WGS sequence"/>
</dbReference>
<comment type="caution">
    <text evidence="2">The sequence shown here is derived from an EMBL/GenBank/DDBJ whole genome shotgun (WGS) entry which is preliminary data.</text>
</comment>
<reference evidence="2 3" key="1">
    <citation type="submission" date="2020-03" db="EMBL/GenBank/DDBJ databases">
        <title>Bradyrhizobium diversity isolated from nodules of Indigofera sp.</title>
        <authorList>
            <person name="Klepa M."/>
            <person name="Helene L."/>
            <person name="Hungria M."/>
        </authorList>
    </citation>
    <scope>NUCLEOTIDE SEQUENCE [LARGE SCALE GENOMIC DNA]</scope>
    <source>
        <strain evidence="2 3">WSM 1791</strain>
    </source>
</reference>
<dbReference type="Gene3D" id="3.20.20.80">
    <property type="entry name" value="Glycosidases"/>
    <property type="match status" value="1"/>
</dbReference>
<keyword evidence="3" id="KW-1185">Reference proteome</keyword>
<protein>
    <submittedName>
        <fullName evidence="2">Glycosyl hydrolase</fullName>
    </submittedName>
</protein>
<proteinExistence type="predicted"/>
<dbReference type="EMBL" id="JAAVLX010000011">
    <property type="protein sequence ID" value="NOJ43700.1"/>
    <property type="molecule type" value="Genomic_DNA"/>
</dbReference>
<dbReference type="SUPFAM" id="SSF51445">
    <property type="entry name" value="(Trans)glycosidases"/>
    <property type="match status" value="1"/>
</dbReference>
<keyword evidence="1" id="KW-0732">Signal</keyword>
<keyword evidence="2" id="KW-0378">Hydrolase</keyword>
<feature type="chain" id="PRO_5031318602" evidence="1">
    <location>
        <begin position="38"/>
        <end position="596"/>
    </location>
</feature>
<dbReference type="AlphaFoldDB" id="A0A7Y4GXC6"/>
<gene>
    <name evidence="2" type="ORF">HCN58_29765</name>
</gene>
<accession>A0A7Y4GXC6</accession>
<dbReference type="PANTHER" id="PTHR12631:SF10">
    <property type="entry name" value="BETA-XYLOSIDASE-LIKE PROTEIN-RELATED"/>
    <property type="match status" value="1"/>
</dbReference>
<dbReference type="GO" id="GO:0004553">
    <property type="term" value="F:hydrolase activity, hydrolyzing O-glycosyl compounds"/>
    <property type="evidence" value="ECO:0007669"/>
    <property type="project" value="TreeGrafter"/>
</dbReference>
<feature type="signal peptide" evidence="1">
    <location>
        <begin position="1"/>
        <end position="37"/>
    </location>
</feature>
<dbReference type="InterPro" id="IPR051923">
    <property type="entry name" value="Glycosyl_Hydrolase_39"/>
</dbReference>
<sequence>MFNHGPFLVDTRSSMGQKVACWMLLISALAFCVPCSAQSTRTSLPASDPRDDRSPWGVASGAEWFSDYPVFNPMLKQAGVRWLRGFYEWQTIQPQQGHWDFTLSDRLVENARANDIHLTGLFAYFAPWASADGGTRKFPIKDIRFWRDYVTGMVARYHSDIKYWEVWNEFNGSFAEGGSPGIYAELVREASIAAKKVDPTTKIGMSVANFDVRFLDAAIKAGAASYFDYICIHPYEILAGLADGGEPAFLNMTTTLRKMLEANHQPPDTPLWITEIGSAAPVKRDDTLDQAQAVALAKAYLLSIAAGFQRVFWFEARGPSYGNGTDLGLIRSDMTPRPSYDALKVLATTLGAEPASAGWLDLGEGSYGFVFNNERKPVLAAWAGAKREVKIVFDGDVRLSSLKGEKRALPAGESLTLTGTPVLVEDLPFALVEKAQTQQRKPYPWTVDYRGIALATLLLGERNVENGIKQISRDTTIADREWRRTDFSRSDKEGHYVYFRVDPQFAALDVKTFEITAVVKRIASDKLAGLSIDYESSRGYVGTDYRNIPASDAWQEISWTVKDANFVGAWGWTFRLNAISSPNEFLVKEVRVRKSQ</sequence>